<keyword evidence="6" id="KW-0418">Kinase</keyword>
<dbReference type="PANTHER" id="PTHR45008:SF1">
    <property type="entry name" value="PTS SYSTEM GLUCOSE-SPECIFIC EIIA COMPONENT"/>
    <property type="match status" value="1"/>
</dbReference>
<evidence type="ECO:0000256" key="6">
    <source>
        <dbReference type="ARBA" id="ARBA00022777"/>
    </source>
</evidence>
<name>A0A1W1CTE3_9ZZZZ</name>
<dbReference type="InterPro" id="IPR050890">
    <property type="entry name" value="PTS_EIIA_component"/>
</dbReference>
<dbReference type="GO" id="GO:0016301">
    <property type="term" value="F:kinase activity"/>
    <property type="evidence" value="ECO:0007669"/>
    <property type="project" value="UniProtKB-KW"/>
</dbReference>
<accession>A0A1W1CTE3</accession>
<evidence type="ECO:0000256" key="3">
    <source>
        <dbReference type="ARBA" id="ARBA00022597"/>
    </source>
</evidence>
<evidence type="ECO:0000256" key="2">
    <source>
        <dbReference type="ARBA" id="ARBA00022448"/>
    </source>
</evidence>
<proteinExistence type="predicted"/>
<protein>
    <submittedName>
        <fullName evidence="8">PTS system, glucose-specific IIA component</fullName>
        <ecNumber evidence="8">2.7.1.191</ecNumber>
    </submittedName>
</protein>
<dbReference type="EMBL" id="FPHM01000125">
    <property type="protein sequence ID" value="SFV68931.1"/>
    <property type="molecule type" value="Genomic_DNA"/>
</dbReference>
<dbReference type="PROSITE" id="PS51093">
    <property type="entry name" value="PTS_EIIA_TYPE_1"/>
    <property type="match status" value="1"/>
</dbReference>
<dbReference type="EC" id="2.7.1.191" evidence="8"/>
<evidence type="ECO:0000256" key="1">
    <source>
        <dbReference type="ARBA" id="ARBA00004496"/>
    </source>
</evidence>
<keyword evidence="3" id="KW-0762">Sugar transport</keyword>
<organism evidence="8">
    <name type="scientific">hydrothermal vent metagenome</name>
    <dbReference type="NCBI Taxonomy" id="652676"/>
    <lineage>
        <taxon>unclassified sequences</taxon>
        <taxon>metagenomes</taxon>
        <taxon>ecological metagenomes</taxon>
    </lineage>
</organism>
<evidence type="ECO:0000259" key="7">
    <source>
        <dbReference type="PROSITE" id="PS51093"/>
    </source>
</evidence>
<dbReference type="Pfam" id="PF00358">
    <property type="entry name" value="PTS_EIIA_1"/>
    <property type="match status" value="1"/>
</dbReference>
<sequence>MFGFFKRKVRDIHAPSDGEMLSLSEVNDEVFSTKMVGDGMAIIPISSKFTAPIEGVVSKIFSTNHAYSIKSDKDLEIMVHIGLDTVSLEGKGFTRIASEGDIVKVGDVIIEADLSYIASMGKDTITPIIILENSDVKNIDKNFSIVISGDKIMEVS</sequence>
<dbReference type="GO" id="GO:0005737">
    <property type="term" value="C:cytoplasm"/>
    <property type="evidence" value="ECO:0007669"/>
    <property type="project" value="UniProtKB-SubCell"/>
</dbReference>
<evidence type="ECO:0000313" key="8">
    <source>
        <dbReference type="EMBL" id="SFV68931.1"/>
    </source>
</evidence>
<dbReference type="AlphaFoldDB" id="A0A1W1CTE3"/>
<dbReference type="PANTHER" id="PTHR45008">
    <property type="entry name" value="PTS SYSTEM GLUCOSE-SPECIFIC EIIA COMPONENT"/>
    <property type="match status" value="1"/>
</dbReference>
<keyword evidence="5" id="KW-0598">Phosphotransferase system</keyword>
<dbReference type="InterPro" id="IPR011055">
    <property type="entry name" value="Dup_hybrid_motif"/>
</dbReference>
<dbReference type="GO" id="GO:0009401">
    <property type="term" value="P:phosphoenolpyruvate-dependent sugar phosphotransferase system"/>
    <property type="evidence" value="ECO:0007669"/>
    <property type="project" value="UniProtKB-KW"/>
</dbReference>
<dbReference type="NCBIfam" id="TIGR00830">
    <property type="entry name" value="PTBA"/>
    <property type="match status" value="1"/>
</dbReference>
<keyword evidence="4 8" id="KW-0808">Transferase</keyword>
<dbReference type="FunFam" id="2.70.70.10:FF:000001">
    <property type="entry name" value="PTS system glucose-specific IIA component"/>
    <property type="match status" value="1"/>
</dbReference>
<dbReference type="Gene3D" id="2.70.70.10">
    <property type="entry name" value="Glucose Permease (Domain IIA)"/>
    <property type="match status" value="1"/>
</dbReference>
<feature type="domain" description="PTS EIIA type-1" evidence="7">
    <location>
        <begin position="28"/>
        <end position="132"/>
    </location>
</feature>
<keyword evidence="2" id="KW-0813">Transport</keyword>
<comment type="subcellular location">
    <subcellularLocation>
        <location evidence="1">Cytoplasm</location>
    </subcellularLocation>
</comment>
<evidence type="ECO:0000256" key="5">
    <source>
        <dbReference type="ARBA" id="ARBA00022683"/>
    </source>
</evidence>
<reference evidence="8" key="1">
    <citation type="submission" date="2016-10" db="EMBL/GenBank/DDBJ databases">
        <authorList>
            <person name="de Groot N.N."/>
        </authorList>
    </citation>
    <scope>NUCLEOTIDE SEQUENCE</scope>
</reference>
<gene>
    <name evidence="8" type="ORF">MNB_SV-13-714</name>
</gene>
<dbReference type="InterPro" id="IPR001127">
    <property type="entry name" value="PTS_EIIA_1_perm"/>
</dbReference>
<dbReference type="SUPFAM" id="SSF51261">
    <property type="entry name" value="Duplicated hybrid motif"/>
    <property type="match status" value="1"/>
</dbReference>
<evidence type="ECO:0000256" key="4">
    <source>
        <dbReference type="ARBA" id="ARBA00022679"/>
    </source>
</evidence>